<protein>
    <submittedName>
        <fullName evidence="1">Uncharacterized protein</fullName>
    </submittedName>
</protein>
<sequence length="176" mass="18864">MVRCVIVNQSRLLLGTLLSILTAGAYFLWTSGSYAVPLPQGVSSEHAEFIEGLTRVYQILIDLDYLESGDVSFPPHAGSALQYKDPEQGAPASSVYEVLQEIPLLRPELVAAHAETNGPQILHNSRGTTYLGDVNVTALRETAPDSSNLLSASMIRLAISTSDAGVNVAYDTESSK</sequence>
<gene>
    <name evidence="1" type="ORF">Slin15195_G065250</name>
</gene>
<keyword evidence="2" id="KW-1185">Reference proteome</keyword>
<dbReference type="Proteomes" id="UP001056384">
    <property type="component" value="Chromosome 5"/>
</dbReference>
<organism evidence="1 2">
    <name type="scientific">Septoria linicola</name>
    <dbReference type="NCBI Taxonomy" id="215465"/>
    <lineage>
        <taxon>Eukaryota</taxon>
        <taxon>Fungi</taxon>
        <taxon>Dikarya</taxon>
        <taxon>Ascomycota</taxon>
        <taxon>Pezizomycotina</taxon>
        <taxon>Dothideomycetes</taxon>
        <taxon>Dothideomycetidae</taxon>
        <taxon>Mycosphaerellales</taxon>
        <taxon>Mycosphaerellaceae</taxon>
        <taxon>Septoria</taxon>
    </lineage>
</organism>
<evidence type="ECO:0000313" key="2">
    <source>
        <dbReference type="Proteomes" id="UP001056384"/>
    </source>
</evidence>
<name>A0A9Q9EIW7_9PEZI</name>
<proteinExistence type="predicted"/>
<accession>A0A9Q9EIW7</accession>
<evidence type="ECO:0000313" key="1">
    <source>
        <dbReference type="EMBL" id="USW53206.1"/>
    </source>
</evidence>
<dbReference type="OrthoDB" id="5343383at2759"/>
<dbReference type="EMBL" id="CP099422">
    <property type="protein sequence ID" value="USW53206.1"/>
    <property type="molecule type" value="Genomic_DNA"/>
</dbReference>
<reference evidence="1" key="1">
    <citation type="submission" date="2022-06" db="EMBL/GenBank/DDBJ databases">
        <title>Complete genome sequences of two strains of the flax pathogen Septoria linicola.</title>
        <authorList>
            <person name="Lapalu N."/>
            <person name="Simon A."/>
            <person name="Demenou B."/>
            <person name="Paumier D."/>
            <person name="Guillot M.-P."/>
            <person name="Gout L."/>
            <person name="Valade R."/>
        </authorList>
    </citation>
    <scope>NUCLEOTIDE SEQUENCE</scope>
    <source>
        <strain evidence="1">SE15195</strain>
    </source>
</reference>
<dbReference type="AlphaFoldDB" id="A0A9Q9EIW7"/>